<keyword evidence="4" id="KW-1133">Transmembrane helix</keyword>
<dbReference type="PANTHER" id="PTHR46858:SF6">
    <property type="entry name" value="LIGASE, PUTATIVE-RELATED"/>
    <property type="match status" value="1"/>
</dbReference>
<dbReference type="InterPro" id="IPR032010">
    <property type="entry name" value="APD1-4_M"/>
</dbReference>
<evidence type="ECO:0000256" key="1">
    <source>
        <dbReference type="ARBA" id="ARBA00022723"/>
    </source>
</evidence>
<dbReference type="GO" id="GO:0008270">
    <property type="term" value="F:zinc ion binding"/>
    <property type="evidence" value="ECO:0007669"/>
    <property type="project" value="UniProtKB-KW"/>
</dbReference>
<keyword evidence="4" id="KW-0812">Transmembrane</keyword>
<sequence>MYRPVLAPPSRHQGWQESTARLLAPLTLWLFTVSIRYGYYGNCRMVLGPSSSRLMKASSLFVKQIEVKDDDKKGVLLYGFAEKPELSVETNWSVSNYLIVGSYGRKGFSLWLNKGSSIRVRWEAQPSSLSDLQVFLIKGERKYETLLPNPTNSPAAFPFHESTNGREAEYTILEDNRYYVGIINANRKSVIMTLNVNVTSKMYDITKAKSMCSTIKGSCRLNLLFPNTQFVILTTPNNGDLAGWYVELSFVARVVTYVSILGFVVIIIFLVLKYLGACEGDNEVKKMQNQEYLAAPQRICMMGRFALFATMSHGTASLFPVVIVPPAMTVLKEGRTRFVQYVEGRNFISPDLVPMLTEFKRYMEI</sequence>
<feature type="transmembrane region" description="Helical" evidence="4">
    <location>
        <begin position="254"/>
        <end position="276"/>
    </location>
</feature>
<reference evidence="7 8" key="1">
    <citation type="journal article" date="2018" name="PLoS Genet.">
        <title>Population sequencing reveals clonal diversity and ancestral inbreeding in the grapevine cultivar Chardonnay.</title>
        <authorList>
            <person name="Roach M.J."/>
            <person name="Johnson D.L."/>
            <person name="Bohlmann J."/>
            <person name="van Vuuren H.J."/>
            <person name="Jones S.J."/>
            <person name="Pretorius I.S."/>
            <person name="Schmidt S.A."/>
            <person name="Borneman A.R."/>
        </authorList>
    </citation>
    <scope>NUCLEOTIDE SEQUENCE [LARGE SCALE GENOMIC DNA]</scope>
    <source>
        <strain evidence="8">cv. Chardonnay</strain>
        <tissue evidence="7">Leaf</tissue>
    </source>
</reference>
<feature type="domain" description="E3 ubiquitin-protein ligase APD1-4 middle" evidence="6">
    <location>
        <begin position="168"/>
        <end position="271"/>
    </location>
</feature>
<evidence type="ECO:0000259" key="6">
    <source>
        <dbReference type="Pfam" id="PF16041"/>
    </source>
</evidence>
<dbReference type="Pfam" id="PF16040">
    <property type="entry name" value="APD1-4_N"/>
    <property type="match status" value="1"/>
</dbReference>
<evidence type="ECO:0000259" key="5">
    <source>
        <dbReference type="Pfam" id="PF16040"/>
    </source>
</evidence>
<proteinExistence type="predicted"/>
<name>A0A438ITY7_VITVI</name>
<protein>
    <recommendedName>
        <fullName evidence="9">E3 ubiquitin-protein ligase APD1-4 middle domain-containing protein</fullName>
    </recommendedName>
</protein>
<keyword evidence="1" id="KW-0479">Metal-binding</keyword>
<organism evidence="7 8">
    <name type="scientific">Vitis vinifera</name>
    <name type="common">Grape</name>
    <dbReference type="NCBI Taxonomy" id="29760"/>
    <lineage>
        <taxon>Eukaryota</taxon>
        <taxon>Viridiplantae</taxon>
        <taxon>Streptophyta</taxon>
        <taxon>Embryophyta</taxon>
        <taxon>Tracheophyta</taxon>
        <taxon>Spermatophyta</taxon>
        <taxon>Magnoliopsida</taxon>
        <taxon>eudicotyledons</taxon>
        <taxon>Gunneridae</taxon>
        <taxon>Pentapetalae</taxon>
        <taxon>rosids</taxon>
        <taxon>Vitales</taxon>
        <taxon>Vitaceae</taxon>
        <taxon>Viteae</taxon>
        <taxon>Vitis</taxon>
    </lineage>
</organism>
<keyword evidence="4" id="KW-0472">Membrane</keyword>
<comment type="caution">
    <text evidence="7">The sequence shown here is derived from an EMBL/GenBank/DDBJ whole genome shotgun (WGS) entry which is preliminary data.</text>
</comment>
<evidence type="ECO:0000313" key="8">
    <source>
        <dbReference type="Proteomes" id="UP000288805"/>
    </source>
</evidence>
<feature type="domain" description="E3 ubiquitin-protein ligase APD1-4 N-terminal" evidence="5">
    <location>
        <begin position="75"/>
        <end position="142"/>
    </location>
</feature>
<evidence type="ECO:0000256" key="2">
    <source>
        <dbReference type="ARBA" id="ARBA00022771"/>
    </source>
</evidence>
<dbReference type="PANTHER" id="PTHR46858">
    <property type="entry name" value="OS05G0521000 PROTEIN"/>
    <property type="match status" value="1"/>
</dbReference>
<evidence type="ECO:0000313" key="7">
    <source>
        <dbReference type="EMBL" id="RVX00096.1"/>
    </source>
</evidence>
<keyword evidence="3" id="KW-0862">Zinc</keyword>
<evidence type="ECO:0000256" key="4">
    <source>
        <dbReference type="SAM" id="Phobius"/>
    </source>
</evidence>
<dbReference type="Proteomes" id="UP000288805">
    <property type="component" value="Unassembled WGS sequence"/>
</dbReference>
<gene>
    <name evidence="7" type="ORF">CK203_024857</name>
</gene>
<dbReference type="AlphaFoldDB" id="A0A438ITY7"/>
<dbReference type="InterPro" id="IPR032008">
    <property type="entry name" value="APD1-4_N"/>
</dbReference>
<dbReference type="EMBL" id="QGNW01000084">
    <property type="protein sequence ID" value="RVX00096.1"/>
    <property type="molecule type" value="Genomic_DNA"/>
</dbReference>
<accession>A0A438ITY7</accession>
<evidence type="ECO:0000256" key="3">
    <source>
        <dbReference type="ARBA" id="ARBA00022833"/>
    </source>
</evidence>
<evidence type="ECO:0008006" key="9">
    <source>
        <dbReference type="Google" id="ProtNLM"/>
    </source>
</evidence>
<keyword evidence="2" id="KW-0863">Zinc-finger</keyword>
<dbReference type="Pfam" id="PF16041">
    <property type="entry name" value="APD1-4_M"/>
    <property type="match status" value="1"/>
</dbReference>